<dbReference type="InterPro" id="IPR000477">
    <property type="entry name" value="RT_dom"/>
</dbReference>
<dbReference type="Pfam" id="PF00078">
    <property type="entry name" value="RVT_1"/>
    <property type="match status" value="1"/>
</dbReference>
<name>A0A1S9TIL4_BACCE</name>
<dbReference type="EMBL" id="MUAJ01000037">
    <property type="protein sequence ID" value="OOR09866.1"/>
    <property type="molecule type" value="Genomic_DNA"/>
</dbReference>
<dbReference type="SUPFAM" id="SSF56672">
    <property type="entry name" value="DNA/RNA polymerases"/>
    <property type="match status" value="1"/>
</dbReference>
<dbReference type="Proteomes" id="UP000190906">
    <property type="component" value="Unassembled WGS sequence"/>
</dbReference>
<keyword evidence="2" id="KW-0695">RNA-directed DNA polymerase</keyword>
<gene>
    <name evidence="2" type="ORF">BW897_25585</name>
</gene>
<dbReference type="PANTHER" id="PTHR34047:SF8">
    <property type="entry name" value="PROTEIN YKFC"/>
    <property type="match status" value="1"/>
</dbReference>
<evidence type="ECO:0000313" key="3">
    <source>
        <dbReference type="Proteomes" id="UP000190906"/>
    </source>
</evidence>
<dbReference type="RefSeq" id="WP_078205427.1">
    <property type="nucleotide sequence ID" value="NZ_MUAJ01000037.1"/>
</dbReference>
<comment type="caution">
    <text evidence="2">The sequence shown here is derived from an EMBL/GenBank/DDBJ whole genome shotgun (WGS) entry which is preliminary data.</text>
</comment>
<dbReference type="InterPro" id="IPR051083">
    <property type="entry name" value="GrpII_Intron_Splice-Mob/Def"/>
</dbReference>
<dbReference type="PROSITE" id="PS50878">
    <property type="entry name" value="RT_POL"/>
    <property type="match status" value="1"/>
</dbReference>
<organism evidence="2 3">
    <name type="scientific">Bacillus cereus</name>
    <dbReference type="NCBI Taxonomy" id="1396"/>
    <lineage>
        <taxon>Bacteria</taxon>
        <taxon>Bacillati</taxon>
        <taxon>Bacillota</taxon>
        <taxon>Bacilli</taxon>
        <taxon>Bacillales</taxon>
        <taxon>Bacillaceae</taxon>
        <taxon>Bacillus</taxon>
        <taxon>Bacillus cereus group</taxon>
    </lineage>
</organism>
<dbReference type="CDD" id="cd01651">
    <property type="entry name" value="RT_G2_intron"/>
    <property type="match status" value="1"/>
</dbReference>
<dbReference type="PANTHER" id="PTHR34047">
    <property type="entry name" value="NUCLEAR INTRON MATURASE 1, MITOCHONDRIAL-RELATED"/>
    <property type="match status" value="1"/>
</dbReference>
<sequence>MTQKLRLLDTEIQLKQTFDELYFKASCEKPKIKDLYEIICSKANILYAIRAMKSNKGSKTAGVDSLTINDILQADEEKVIHLITNTIRDYTPSMVRRVWIPKAGKKELRPLGIPTILDRIIQQCVKQVIEPICEAQFFPYSFGFRPYRDGHMAIERVGSLIHKTKYHWVVEGDIRKFFDKVNHNILLKNCFKIGIQDKRVLMLIKAMLKAGAMHENTKTTLGTPQGGIISPILANIYLHDFDMWVYNQWQNKKTRKNYANKHSRTTTLKRTTKLKQGYLIRYADDWVIVTNSKTNAIKWKKAVSHYLKDKLKLELSEEKTKITNVRKKNIEFLGFKLFVKYKGVKGKKTKRYIPYRIPNEKRIEDKVKELKKHLRIIKRLSNKKKLIHEINVYNTKIRGLINYYSYATLVNITFSRFSHRLRRAEWYALKKHGGKWFKMNECDNIKQWYPNRTEGTPTIEYNESKIGIWKLNLATWDSSKCIQKNQNETPYTSQGRGLIFKRRNKRSTLSRLDEITSLNLSEKISQGLTGEKYNFEYFMNRASAFNRDKGQCNVTKVPLSKENLHVHHKNPRLPINEINKVHNLVCVSKEIHQLIHNNEPLNQISWLNKKQIAKVERYRRQLIIINSNN</sequence>
<evidence type="ECO:0000313" key="2">
    <source>
        <dbReference type="EMBL" id="OOR09866.1"/>
    </source>
</evidence>
<dbReference type="InterPro" id="IPR030931">
    <property type="entry name" value="Group_II_RT_mat"/>
</dbReference>
<evidence type="ECO:0000259" key="1">
    <source>
        <dbReference type="PROSITE" id="PS50878"/>
    </source>
</evidence>
<dbReference type="NCBIfam" id="TIGR04416">
    <property type="entry name" value="group_II_RT_mat"/>
    <property type="match status" value="1"/>
</dbReference>
<dbReference type="AlphaFoldDB" id="A0A1S9TIL4"/>
<reference evidence="2 3" key="1">
    <citation type="submission" date="2017-01" db="EMBL/GenBank/DDBJ databases">
        <title>Bacillus cereus isolates.</title>
        <authorList>
            <person name="Beno S.M."/>
        </authorList>
    </citation>
    <scope>NUCLEOTIDE SEQUENCE [LARGE SCALE GENOMIC DNA]</scope>
    <source>
        <strain evidence="2 3">FSL H8-0485</strain>
    </source>
</reference>
<accession>A0A1S9TIL4</accession>
<keyword evidence="2" id="KW-0548">Nucleotidyltransferase</keyword>
<keyword evidence="2" id="KW-0808">Transferase</keyword>
<feature type="domain" description="Reverse transcriptase" evidence="1">
    <location>
        <begin position="81"/>
        <end position="337"/>
    </location>
</feature>
<protein>
    <submittedName>
        <fullName evidence="2">Group II intron reverse transcriptase/maturase</fullName>
    </submittedName>
</protein>
<dbReference type="InterPro" id="IPR043502">
    <property type="entry name" value="DNA/RNA_pol_sf"/>
</dbReference>
<dbReference type="GO" id="GO:0003964">
    <property type="term" value="F:RNA-directed DNA polymerase activity"/>
    <property type="evidence" value="ECO:0007669"/>
    <property type="project" value="UniProtKB-KW"/>
</dbReference>
<proteinExistence type="predicted"/>